<dbReference type="SUPFAM" id="SSF53448">
    <property type="entry name" value="Nucleotide-diphospho-sugar transferases"/>
    <property type="match status" value="1"/>
</dbReference>
<name>A0A059Q1W7_9POAL</name>
<keyword evidence="2" id="KW-0464">Manganese</keyword>
<evidence type="ECO:0000256" key="2">
    <source>
        <dbReference type="ARBA" id="ARBA00023211"/>
    </source>
</evidence>
<reference evidence="4" key="1">
    <citation type="submission" date="2013-05" db="EMBL/GenBank/DDBJ databases">
        <title>Building the sugarcane genome for biotechnology and identifying evolutionary trends.</title>
        <authorList>
            <person name="De Setta N."/>
            <person name="Monteiro-Vitorello C.B."/>
            <person name="Metcalfe C.J."/>
            <person name="Cruz G.M.Q."/>
            <person name="Del Bem L.E."/>
            <person name="Vicentini R."/>
            <person name="Nogueira F.T.S."/>
            <person name="Campos R.A."/>
            <person name="Nunes S.L."/>
            <person name="Turrini P.C.G."/>
            <person name="Vieira A.P."/>
            <person name="Cruz E.A.O."/>
            <person name="Correa T.C.S."/>
            <person name="Hotta C.T."/>
            <person name="de Mello-Varani A."/>
            <person name="Vautrin S."/>
            <person name="Trindade A.S."/>
            <person name="Vilela M.M."/>
            <person name="Horta C.L."/>
            <person name="Sato P.M."/>
            <person name="de Andrade R.F."/>
            <person name="Nishiyama M.Y."/>
            <person name="Cardoso-Silva C.B."/>
            <person name="Scortecci K.C."/>
            <person name="Garcia A.A.F."/>
            <person name="Carneiro M.S."/>
            <person name="Kim C."/>
            <person name="Paterson A.H."/>
            <person name="Berges H."/>
            <person name="D'Hont A."/>
            <person name="de-Souza A.P."/>
            <person name="Souza G.M."/>
            <person name="Vincentz M."/>
            <person name="Kitajima J.P."/>
            <person name="Van Sluys M.-A."/>
        </authorList>
    </citation>
    <scope>NUCLEOTIDE SEQUENCE</scope>
</reference>
<dbReference type="Gene3D" id="3.90.550.10">
    <property type="entry name" value="Spore Coat Polysaccharide Biosynthesis Protein SpsA, Chain A"/>
    <property type="match status" value="1"/>
</dbReference>
<dbReference type="InterPro" id="IPR050587">
    <property type="entry name" value="GNT1/Glycosyltrans_8"/>
</dbReference>
<dbReference type="InterPro" id="IPR029044">
    <property type="entry name" value="Nucleotide-diphossugar_trans"/>
</dbReference>
<dbReference type="GO" id="GO:0016757">
    <property type="term" value="F:glycosyltransferase activity"/>
    <property type="evidence" value="ECO:0007669"/>
    <property type="project" value="UniProtKB-KW"/>
</dbReference>
<proteinExistence type="inferred from homology"/>
<comment type="similarity">
    <text evidence="3">Belongs to the glycosyltransferase 8 family.</text>
</comment>
<sequence>MVYLDADIQVYSNIELEKGKFHAVMDCFCEKTWSHTPHLRTAKDLLDALVVTPPTPFAEQDYLNLFFGNVYSPILPVYNLVLAMLWRHPEKVVLDEVKVVHYCAAGSKQPWRYTGKEPNMDREDIKALVAKWWTSSMMRA</sequence>
<evidence type="ECO:0000256" key="3">
    <source>
        <dbReference type="RuleBase" id="RU362027"/>
    </source>
</evidence>
<keyword evidence="1" id="KW-0808">Transferase</keyword>
<evidence type="ECO:0000313" key="4">
    <source>
        <dbReference type="EMBL" id="AGT17184.1"/>
    </source>
</evidence>
<dbReference type="Pfam" id="PF01501">
    <property type="entry name" value="Glyco_transf_8"/>
    <property type="match status" value="1"/>
</dbReference>
<gene>
    <name evidence="4" type="ORF">SHCRBa_069_M12_F_180</name>
</gene>
<accession>A0A059Q1W7</accession>
<dbReference type="PANTHER" id="PTHR11183">
    <property type="entry name" value="GLYCOGENIN SUBFAMILY MEMBER"/>
    <property type="match status" value="1"/>
</dbReference>
<dbReference type="AlphaFoldDB" id="A0A059Q1W7"/>
<evidence type="ECO:0000256" key="1">
    <source>
        <dbReference type="ARBA" id="ARBA00022676"/>
    </source>
</evidence>
<dbReference type="InterPro" id="IPR002495">
    <property type="entry name" value="Glyco_trans_8"/>
</dbReference>
<dbReference type="EC" id="2.4.1.-" evidence="3"/>
<dbReference type="EMBL" id="KF184780">
    <property type="protein sequence ID" value="AGT17184.1"/>
    <property type="molecule type" value="Genomic_DNA"/>
</dbReference>
<organism evidence="4">
    <name type="scientific">Saccharum hybrid cultivar R570</name>
    <dbReference type="NCBI Taxonomy" id="131158"/>
    <lineage>
        <taxon>Eukaryota</taxon>
        <taxon>Viridiplantae</taxon>
        <taxon>Streptophyta</taxon>
        <taxon>Embryophyta</taxon>
        <taxon>Tracheophyta</taxon>
        <taxon>Spermatophyta</taxon>
        <taxon>Magnoliopsida</taxon>
        <taxon>Liliopsida</taxon>
        <taxon>Poales</taxon>
        <taxon>Poaceae</taxon>
        <taxon>PACMAD clade</taxon>
        <taxon>Panicoideae</taxon>
        <taxon>Andropogonodae</taxon>
        <taxon>Andropogoneae</taxon>
        <taxon>Saccharinae</taxon>
        <taxon>Saccharum</taxon>
        <taxon>Saccharum officinarum species complex</taxon>
    </lineage>
</organism>
<keyword evidence="1" id="KW-0328">Glycosyltransferase</keyword>
<protein>
    <recommendedName>
        <fullName evidence="3">Hexosyltransferase</fullName>
        <ecNumber evidence="3">2.4.1.-</ecNumber>
    </recommendedName>
</protein>